<dbReference type="AlphaFoldDB" id="A0AAV2SBU3"/>
<dbReference type="Proteomes" id="UP001497623">
    <property type="component" value="Unassembled WGS sequence"/>
</dbReference>
<feature type="transmembrane region" description="Helical" evidence="1">
    <location>
        <begin position="107"/>
        <end position="126"/>
    </location>
</feature>
<keyword evidence="1" id="KW-0472">Membrane</keyword>
<keyword evidence="1" id="KW-0812">Transmembrane</keyword>
<evidence type="ECO:0000256" key="1">
    <source>
        <dbReference type="SAM" id="Phobius"/>
    </source>
</evidence>
<protein>
    <submittedName>
        <fullName evidence="2">Uncharacterized protein</fullName>
    </submittedName>
</protein>
<evidence type="ECO:0000313" key="3">
    <source>
        <dbReference type="Proteomes" id="UP001497623"/>
    </source>
</evidence>
<organism evidence="2 3">
    <name type="scientific">Meganyctiphanes norvegica</name>
    <name type="common">Northern krill</name>
    <name type="synonym">Thysanopoda norvegica</name>
    <dbReference type="NCBI Taxonomy" id="48144"/>
    <lineage>
        <taxon>Eukaryota</taxon>
        <taxon>Metazoa</taxon>
        <taxon>Ecdysozoa</taxon>
        <taxon>Arthropoda</taxon>
        <taxon>Crustacea</taxon>
        <taxon>Multicrustacea</taxon>
        <taxon>Malacostraca</taxon>
        <taxon>Eumalacostraca</taxon>
        <taxon>Eucarida</taxon>
        <taxon>Euphausiacea</taxon>
        <taxon>Euphausiidae</taxon>
        <taxon>Meganyctiphanes</taxon>
    </lineage>
</organism>
<keyword evidence="1" id="KW-1133">Transmembrane helix</keyword>
<name>A0AAV2SBU3_MEGNR</name>
<sequence>MEKDIITFILYILHLTSNSYLIEESSHEKQTILKHVENMIAVIFLVDQDALIHHTIKATQRGKTFVCSFFAALCVYVLRSTVHYSIIFLNILLVSNSFIMMFHVKSFFYGIIIFSILGTYIIQYQHAPK</sequence>
<feature type="transmembrane region" description="Helical" evidence="1">
    <location>
        <begin position="62"/>
        <end position="78"/>
    </location>
</feature>
<gene>
    <name evidence="2" type="ORF">MNOR_LOCUS35646</name>
</gene>
<evidence type="ECO:0000313" key="2">
    <source>
        <dbReference type="EMBL" id="CAL4182986.1"/>
    </source>
</evidence>
<dbReference type="EMBL" id="CAXKWB010060403">
    <property type="protein sequence ID" value="CAL4182986.1"/>
    <property type="molecule type" value="Genomic_DNA"/>
</dbReference>
<proteinExistence type="predicted"/>
<feature type="non-terminal residue" evidence="2">
    <location>
        <position position="129"/>
    </location>
</feature>
<keyword evidence="3" id="KW-1185">Reference proteome</keyword>
<reference evidence="2 3" key="1">
    <citation type="submission" date="2024-05" db="EMBL/GenBank/DDBJ databases">
        <authorList>
            <person name="Wallberg A."/>
        </authorList>
    </citation>
    <scope>NUCLEOTIDE SEQUENCE [LARGE SCALE GENOMIC DNA]</scope>
</reference>
<accession>A0AAV2SBU3</accession>
<comment type="caution">
    <text evidence="2">The sequence shown here is derived from an EMBL/GenBank/DDBJ whole genome shotgun (WGS) entry which is preliminary data.</text>
</comment>